<organism evidence="3 4">
    <name type="scientific">Palleronia caenipelagi</name>
    <dbReference type="NCBI Taxonomy" id="2489174"/>
    <lineage>
        <taxon>Bacteria</taxon>
        <taxon>Pseudomonadati</taxon>
        <taxon>Pseudomonadota</taxon>
        <taxon>Alphaproteobacteria</taxon>
        <taxon>Rhodobacterales</taxon>
        <taxon>Roseobacteraceae</taxon>
        <taxon>Palleronia</taxon>
    </lineage>
</organism>
<dbReference type="Proteomes" id="UP000318590">
    <property type="component" value="Unassembled WGS sequence"/>
</dbReference>
<dbReference type="SUPFAM" id="SSF51294">
    <property type="entry name" value="Hedgehog/intein (Hint) domain"/>
    <property type="match status" value="1"/>
</dbReference>
<feature type="region of interest" description="Disordered" evidence="1">
    <location>
        <begin position="455"/>
        <end position="474"/>
    </location>
</feature>
<dbReference type="InterPro" id="IPR028992">
    <property type="entry name" value="Hedgehog/Intein_dom"/>
</dbReference>
<name>A0A547PMA8_9RHOB</name>
<dbReference type="InterPro" id="IPR036844">
    <property type="entry name" value="Hint_dom_sf"/>
</dbReference>
<accession>A0A547PMA8</accession>
<dbReference type="EMBL" id="VFSV01000049">
    <property type="protein sequence ID" value="TRD15279.1"/>
    <property type="molecule type" value="Genomic_DNA"/>
</dbReference>
<evidence type="ECO:0000313" key="4">
    <source>
        <dbReference type="Proteomes" id="UP000318590"/>
    </source>
</evidence>
<dbReference type="Pfam" id="PF13403">
    <property type="entry name" value="Hint_2"/>
    <property type="match status" value="1"/>
</dbReference>
<dbReference type="Gene3D" id="2.170.16.10">
    <property type="entry name" value="Hedgehog/Intein (Hint) domain"/>
    <property type="match status" value="1"/>
</dbReference>
<dbReference type="RefSeq" id="WP_142835979.1">
    <property type="nucleotide sequence ID" value="NZ_VFSV01000049.1"/>
</dbReference>
<keyword evidence="4" id="KW-1185">Reference proteome</keyword>
<sequence>MAVLNVDLGGSQTVVIDSSNALNGDLLAISALGSSTLIVDGVDVGISSIASVSIGAQPTLIARDGGSISIDQGLLSADLLNSFTLQVEDSSSITVNAGLLDIGSAVTNILNSFNVNYVGTADGTFTYDPPVLSLLGAVTFDTSGMEAFDVFTVVGGSLEPDTTLFGGIDSAYSGGVLSLRTSGLLAQTVNVSVPMTQQEFDEFKANQSDWLSGGTFTFPSLAGVCFCGGTRILTPTGPRLVEDLRAGDLVVTEQGAETILWAGRSVLTPRGLDLCPDQRPVRIQAGAFGNGCPERDIRLSPQHKVLVNGPLVREMTGAPHAWIAVKHLIPLKGVSAVRPKRTVTYHHLLLRRHHALCSEGLVSESLHLGQHIMTRLPVRQQQQLTGYLQRRETTAHRNSLPVIRGGRLRQHMKRHGGDLLDLIASEGLPRFAVQLDQAETALNFVPVTGQRGTLPLSMGGARDGTTSTEVFRRD</sequence>
<dbReference type="AlphaFoldDB" id="A0A547PMA8"/>
<proteinExistence type="predicted"/>
<dbReference type="OrthoDB" id="6305173at2"/>
<feature type="domain" description="Hedgehog/Intein (Hint)" evidence="2">
    <location>
        <begin position="224"/>
        <end position="369"/>
    </location>
</feature>
<evidence type="ECO:0000256" key="1">
    <source>
        <dbReference type="SAM" id="MobiDB-lite"/>
    </source>
</evidence>
<reference evidence="3 4" key="1">
    <citation type="submission" date="2019-06" db="EMBL/GenBank/DDBJ databases">
        <title>Paenimaribius caenipelagi gen. nov., sp. nov., isolated from a tidal flat.</title>
        <authorList>
            <person name="Yoon J.-H."/>
        </authorList>
    </citation>
    <scope>NUCLEOTIDE SEQUENCE [LARGE SCALE GENOMIC DNA]</scope>
    <source>
        <strain evidence="3 4">JBTF-M29</strain>
    </source>
</reference>
<comment type="caution">
    <text evidence="3">The sequence shown here is derived from an EMBL/GenBank/DDBJ whole genome shotgun (WGS) entry which is preliminary data.</text>
</comment>
<evidence type="ECO:0000259" key="2">
    <source>
        <dbReference type="Pfam" id="PF13403"/>
    </source>
</evidence>
<gene>
    <name evidence="3" type="ORF">FEV53_17100</name>
</gene>
<evidence type="ECO:0000313" key="3">
    <source>
        <dbReference type="EMBL" id="TRD15279.1"/>
    </source>
</evidence>
<protein>
    <submittedName>
        <fullName evidence="3">Hint domain-containing protein</fullName>
    </submittedName>
</protein>
<feature type="compositionally biased region" description="Polar residues" evidence="1">
    <location>
        <begin position="464"/>
        <end position="474"/>
    </location>
</feature>